<dbReference type="PANTHER" id="PTHR31225">
    <property type="entry name" value="OS04G0344100 PROTEIN-RELATED"/>
    <property type="match status" value="1"/>
</dbReference>
<accession>A0A8K1B0I3</accession>
<dbReference type="GO" id="GO:0000287">
    <property type="term" value="F:magnesium ion binding"/>
    <property type="evidence" value="ECO:0007669"/>
    <property type="project" value="InterPro"/>
</dbReference>
<dbReference type="SFLD" id="SFLDS00005">
    <property type="entry name" value="Isoprenoid_Synthase_Type_I"/>
    <property type="match status" value="1"/>
</dbReference>
<dbReference type="InterPro" id="IPR001906">
    <property type="entry name" value="Terpene_synth_N"/>
</dbReference>
<dbReference type="PANTHER" id="PTHR31225:SF9">
    <property type="entry name" value="TERPENE SYNTHASE 10"/>
    <property type="match status" value="1"/>
</dbReference>
<dbReference type="SFLD" id="SFLDG01014">
    <property type="entry name" value="Terpene_Cyclase_Like_1_N-term"/>
    <property type="match status" value="1"/>
</dbReference>
<evidence type="ECO:0000256" key="2">
    <source>
        <dbReference type="ARBA" id="ARBA00022723"/>
    </source>
</evidence>
<dbReference type="FunFam" id="1.10.600.10:FF:000007">
    <property type="entry name" value="Isoprene synthase, chloroplastic"/>
    <property type="match status" value="1"/>
</dbReference>
<organism evidence="7">
    <name type="scientific">Juglans sigillata</name>
    <dbReference type="NCBI Taxonomy" id="224355"/>
    <lineage>
        <taxon>Eukaryota</taxon>
        <taxon>Viridiplantae</taxon>
        <taxon>Streptophyta</taxon>
        <taxon>Embryophyta</taxon>
        <taxon>Tracheophyta</taxon>
        <taxon>Spermatophyta</taxon>
        <taxon>Magnoliopsida</taxon>
        <taxon>eudicotyledons</taxon>
        <taxon>Gunneridae</taxon>
        <taxon>Pentapetalae</taxon>
        <taxon>rosids</taxon>
        <taxon>fabids</taxon>
        <taxon>Fagales</taxon>
        <taxon>Juglandaceae</taxon>
        <taxon>Juglans</taxon>
    </lineage>
</organism>
<dbReference type="SUPFAM" id="SSF48576">
    <property type="entry name" value="Terpenoid synthases"/>
    <property type="match status" value="1"/>
</dbReference>
<dbReference type="GO" id="GO:0010333">
    <property type="term" value="F:terpene synthase activity"/>
    <property type="evidence" value="ECO:0007669"/>
    <property type="project" value="InterPro"/>
</dbReference>
<dbReference type="CDD" id="cd00684">
    <property type="entry name" value="Terpene_cyclase_plant_C1"/>
    <property type="match status" value="1"/>
</dbReference>
<dbReference type="Pfam" id="PF01397">
    <property type="entry name" value="Terpene_synth"/>
    <property type="match status" value="1"/>
</dbReference>
<dbReference type="FunFam" id="1.50.10.130:FF:000001">
    <property type="entry name" value="Isoprene synthase, chloroplastic"/>
    <property type="match status" value="1"/>
</dbReference>
<evidence type="ECO:0000256" key="3">
    <source>
        <dbReference type="ARBA" id="ARBA00022842"/>
    </source>
</evidence>
<dbReference type="SFLD" id="SFLDG01019">
    <property type="entry name" value="Terpene_Cyclase_Like_1_C_Termi"/>
    <property type="match status" value="1"/>
</dbReference>
<dbReference type="InterPro" id="IPR034741">
    <property type="entry name" value="Terpene_cyclase-like_1_C"/>
</dbReference>
<dbReference type="InterPro" id="IPR050148">
    <property type="entry name" value="Terpene_synthase-like"/>
</dbReference>
<comment type="cofactor">
    <cofactor evidence="1">
        <name>Mg(2+)</name>
        <dbReference type="ChEBI" id="CHEBI:18420"/>
    </cofactor>
</comment>
<dbReference type="Pfam" id="PF03936">
    <property type="entry name" value="Terpene_synth_C"/>
    <property type="match status" value="1"/>
</dbReference>
<dbReference type="InterPro" id="IPR005630">
    <property type="entry name" value="Terpene_synthase_metal-bd"/>
</dbReference>
<dbReference type="InterPro" id="IPR036965">
    <property type="entry name" value="Terpene_synth_N_sf"/>
</dbReference>
<evidence type="ECO:0000313" key="7">
    <source>
        <dbReference type="EMBL" id="QWQ79604.1"/>
    </source>
</evidence>
<dbReference type="InterPro" id="IPR044814">
    <property type="entry name" value="Terpene_cyclase_plant_C1"/>
</dbReference>
<keyword evidence="3" id="KW-0460">Magnesium</keyword>
<evidence type="ECO:0000259" key="5">
    <source>
        <dbReference type="Pfam" id="PF01397"/>
    </source>
</evidence>
<evidence type="ECO:0000256" key="4">
    <source>
        <dbReference type="ARBA" id="ARBA00023239"/>
    </source>
</evidence>
<evidence type="ECO:0000259" key="6">
    <source>
        <dbReference type="Pfam" id="PF03936"/>
    </source>
</evidence>
<feature type="domain" description="Terpene synthase metal-binding" evidence="6">
    <location>
        <begin position="294"/>
        <end position="511"/>
    </location>
</feature>
<dbReference type="InterPro" id="IPR008949">
    <property type="entry name" value="Isoprenoid_synthase_dom_sf"/>
</dbReference>
<dbReference type="AlphaFoldDB" id="A0A8K1B0I3"/>
<keyword evidence="2" id="KW-0479">Metal-binding</keyword>
<protein>
    <submittedName>
        <fullName evidence="7">TPS46</fullName>
    </submittedName>
</protein>
<name>A0A8K1B0I3_9ROSI</name>
<feature type="domain" description="Terpene synthase N-terminal" evidence="5">
    <location>
        <begin position="53"/>
        <end position="231"/>
    </location>
</feature>
<proteinExistence type="evidence at transcript level"/>
<dbReference type="InterPro" id="IPR008930">
    <property type="entry name" value="Terpenoid_cyclase/PrenylTrfase"/>
</dbReference>
<reference evidence="7" key="1">
    <citation type="submission" date="2021-02" db="EMBL/GenBank/DDBJ databases">
        <authorList>
            <person name="Yin Q.X."/>
            <person name="Jiang S.L."/>
            <person name="Li D.X."/>
            <person name="Yang R."/>
            <person name="Huang H.L."/>
            <person name="Tang Q."/>
            <person name="Wang Y."/>
            <person name="Chen Z."/>
        </authorList>
    </citation>
    <scope>NUCLEOTIDE SEQUENCE</scope>
</reference>
<dbReference type="GO" id="GO:0016102">
    <property type="term" value="P:diterpenoid biosynthetic process"/>
    <property type="evidence" value="ECO:0007669"/>
    <property type="project" value="InterPro"/>
</dbReference>
<sequence length="573" mass="66345">MAYSMCATILDSVRNCKPSILLPSKTPVSGIRKENSSHDVTIVRRSANYHPTIWHYDYIQSLRSEYVGETFKEKVDKLKGEVTMMFHKVVVLDPLEQLKLIDVLQRLGVSYHFKDEIRSILGNIYNTHHSGDHVCKKQSLYATALEFRLLRQHGYKVPQETFKSFTDENGDFKECLCNNTEEVLALYEASFLSIEGESILEEARHFATKHLKDYVEKSKDQNLQAMVNHALELPLHWRMIRLEARWFIDVYSSREDLNPSLLEFARLDFNMVQAVHQEDLKAVSRWWESTSLGELSFVRDRVVESFLWAVGISFEPQFGYERRMLTRLVALLTSIDDVYDVYGTLDELELFTDVVERWDINAMEQLPHYMQICFLTIYNSINEIAFNILKEKGFNSVRYLKREWADLCRSYLLEAKNAWITITGPNMLVHSFFFVTNPITKEALDLLEEYPDIIRWIAVIVRLADDLGTSTDEIERGDNPKSIQCYMNDTGASEKDAREFIRSLISATWKKVNEELGGTASSSFSETFIEIGMNCARMSQCMYQHGDGHGIVDRETKDRVLALLIHPIPIPED</sequence>
<dbReference type="Gene3D" id="1.10.600.10">
    <property type="entry name" value="Farnesyl Diphosphate Synthase"/>
    <property type="match status" value="1"/>
</dbReference>
<dbReference type="SUPFAM" id="SSF48239">
    <property type="entry name" value="Terpenoid cyclases/Protein prenyltransferases"/>
    <property type="match status" value="1"/>
</dbReference>
<evidence type="ECO:0000256" key="1">
    <source>
        <dbReference type="ARBA" id="ARBA00001946"/>
    </source>
</evidence>
<dbReference type="Gene3D" id="1.50.10.130">
    <property type="entry name" value="Terpene synthase, N-terminal domain"/>
    <property type="match status" value="1"/>
</dbReference>
<dbReference type="EMBL" id="MW592971">
    <property type="protein sequence ID" value="QWQ79604.1"/>
    <property type="molecule type" value="mRNA"/>
</dbReference>
<keyword evidence="4" id="KW-0456">Lyase</keyword>